<comment type="similarity">
    <text evidence="1">Belongs to the LytR/CpsA/Psr (LCP) family.</text>
</comment>
<name>A0A2A9D2E5_9MICO</name>
<organism evidence="4 5">
    <name type="scientific">Serinibacter salmoneus</name>
    <dbReference type="NCBI Taxonomy" id="556530"/>
    <lineage>
        <taxon>Bacteria</taxon>
        <taxon>Bacillati</taxon>
        <taxon>Actinomycetota</taxon>
        <taxon>Actinomycetes</taxon>
        <taxon>Micrococcales</taxon>
        <taxon>Beutenbergiaceae</taxon>
        <taxon>Serinibacter</taxon>
    </lineage>
</organism>
<gene>
    <name evidence="4" type="ORF">ATL40_2109</name>
</gene>
<comment type="caution">
    <text evidence="4">The sequence shown here is derived from an EMBL/GenBank/DDBJ whole genome shotgun (WGS) entry which is preliminary data.</text>
</comment>
<evidence type="ECO:0000256" key="1">
    <source>
        <dbReference type="ARBA" id="ARBA00006068"/>
    </source>
</evidence>
<proteinExistence type="inferred from homology"/>
<keyword evidence="2" id="KW-1133">Transmembrane helix</keyword>
<feature type="domain" description="Cell envelope-related transcriptional attenuator" evidence="3">
    <location>
        <begin position="106"/>
        <end position="243"/>
    </location>
</feature>
<dbReference type="PANTHER" id="PTHR33392:SF6">
    <property type="entry name" value="POLYISOPRENYL-TEICHOIC ACID--PEPTIDOGLYCAN TEICHOIC ACID TRANSFERASE TAGU"/>
    <property type="match status" value="1"/>
</dbReference>
<evidence type="ECO:0000313" key="4">
    <source>
        <dbReference type="EMBL" id="PFG20506.1"/>
    </source>
</evidence>
<dbReference type="AlphaFoldDB" id="A0A2A9D2E5"/>
<reference evidence="4 5" key="1">
    <citation type="submission" date="2017-10" db="EMBL/GenBank/DDBJ databases">
        <title>Sequencing the genomes of 1000 actinobacteria strains.</title>
        <authorList>
            <person name="Klenk H.-P."/>
        </authorList>
    </citation>
    <scope>NUCLEOTIDE SEQUENCE [LARGE SCALE GENOMIC DNA]</scope>
    <source>
        <strain evidence="4 5">DSM 21801</strain>
    </source>
</reference>
<keyword evidence="2" id="KW-0812">Transmembrane</keyword>
<dbReference type="Proteomes" id="UP000224915">
    <property type="component" value="Unassembled WGS sequence"/>
</dbReference>
<keyword evidence="5" id="KW-1185">Reference proteome</keyword>
<dbReference type="InterPro" id="IPR004474">
    <property type="entry name" value="LytR_CpsA_psr"/>
</dbReference>
<keyword evidence="2" id="KW-0472">Membrane</keyword>
<dbReference type="PANTHER" id="PTHR33392">
    <property type="entry name" value="POLYISOPRENYL-TEICHOIC ACID--PEPTIDOGLYCAN TEICHOIC ACID TRANSFERASE TAGU"/>
    <property type="match status" value="1"/>
</dbReference>
<dbReference type="InterPro" id="IPR050922">
    <property type="entry name" value="LytR/CpsA/Psr_CW_biosynth"/>
</dbReference>
<feature type="transmembrane region" description="Helical" evidence="2">
    <location>
        <begin position="20"/>
        <end position="42"/>
    </location>
</feature>
<evidence type="ECO:0000313" key="5">
    <source>
        <dbReference type="Proteomes" id="UP000224915"/>
    </source>
</evidence>
<accession>A0A2A9D2E5</accession>
<evidence type="ECO:0000256" key="2">
    <source>
        <dbReference type="SAM" id="Phobius"/>
    </source>
</evidence>
<evidence type="ECO:0000259" key="3">
    <source>
        <dbReference type="Pfam" id="PF03816"/>
    </source>
</evidence>
<dbReference type="Pfam" id="PF03816">
    <property type="entry name" value="LytR_cpsA_psr"/>
    <property type="match status" value="1"/>
</dbReference>
<protein>
    <submittedName>
        <fullName evidence="4">LytR family transcriptional attenuator</fullName>
    </submittedName>
</protein>
<sequence length="351" mass="38166">MTAEGHKRTRTRTRSRGRMAVLIALGLLLALAVAAVGGLWFMQNRLDNAIERVEDPFAQLTNRPTPSATQDEDVAEADAPMNILVLGSDSRISAGDPDQWSYGAQRTDSIMLVHIPGDRSGAFVMSIPRDSWVDVPGYGMAKINAAFSYGGPSLLIETIENLTGVYIDHFAVADFESFQELTDAVGGVEISVAYDTPNLPAGEYHMDGEQALSYARERYNLPGGDFDRVQRQQNWIRAIARQALTRETLTNPLLLNDFLTTAAGSVAVDEGFTIGEMRSLALSMTGVRDDDLVFLTVPVAGTGWSPDGTQSIVNLAQPAFSEMMAAVAEDDLADYLAQHPDEARMLTETVF</sequence>
<dbReference type="Gene3D" id="3.40.630.190">
    <property type="entry name" value="LCP protein"/>
    <property type="match status" value="1"/>
</dbReference>
<dbReference type="EMBL" id="PDJD01000001">
    <property type="protein sequence ID" value="PFG20506.1"/>
    <property type="molecule type" value="Genomic_DNA"/>
</dbReference>
<dbReference type="NCBIfam" id="TIGR00350">
    <property type="entry name" value="lytR_cpsA_psr"/>
    <property type="match status" value="1"/>
</dbReference>